<dbReference type="InterPro" id="IPR050809">
    <property type="entry name" value="UgpAE/MalFG_permease"/>
</dbReference>
<dbReference type="GO" id="GO:0055085">
    <property type="term" value="P:transmembrane transport"/>
    <property type="evidence" value="ECO:0007669"/>
    <property type="project" value="InterPro"/>
</dbReference>
<dbReference type="GO" id="GO:0005886">
    <property type="term" value="C:plasma membrane"/>
    <property type="evidence" value="ECO:0007669"/>
    <property type="project" value="UniProtKB-SubCell"/>
</dbReference>
<dbReference type="RefSeq" id="WP_155700162.1">
    <property type="nucleotide sequence ID" value="NZ_CP034235.1"/>
</dbReference>
<dbReference type="EMBL" id="CP034235">
    <property type="protein sequence ID" value="QGQ95147.1"/>
    <property type="molecule type" value="Genomic_DNA"/>
</dbReference>
<feature type="transmembrane region" description="Helical" evidence="7">
    <location>
        <begin position="191"/>
        <end position="209"/>
    </location>
</feature>
<dbReference type="AlphaFoldDB" id="A0A6B8RGT2"/>
<evidence type="ECO:0000256" key="2">
    <source>
        <dbReference type="ARBA" id="ARBA00022448"/>
    </source>
</evidence>
<dbReference type="PANTHER" id="PTHR43227">
    <property type="entry name" value="BLL4140 PROTEIN"/>
    <property type="match status" value="1"/>
</dbReference>
<evidence type="ECO:0000256" key="6">
    <source>
        <dbReference type="ARBA" id="ARBA00023136"/>
    </source>
</evidence>
<dbReference type="PROSITE" id="PS50928">
    <property type="entry name" value="ABC_TM1"/>
    <property type="match status" value="1"/>
</dbReference>
<sequence>MSINTVTQREPRVWSPLGRVFKKIKKRWQLYLFVALPVAYFIIFHYIPFLGIVLAFKDYRVSLGILHSPWAGTKYFEQFFDLPFFWRLIRNTLILSGYTLLLSFPAPIILALCLNEIRMWRFKKIVQMVTYAPYLISTVVMVGMIFQFLSPRYGLVNIITGALGIPSQDFMGNSSLFRSIYVLSDVWQTTGYAAVIYIAALAGIDPSLHEAAKIDGASRFQSMRHIDFPCIRPTMIVLLVLNIGGLMNVGFEKVYLMQNPLNTSVSEVIQTYVYKLGLVQGDYSFATAVGLFNSLINLLLILMANQMARRTSDSSLW</sequence>
<keyword evidence="3" id="KW-1003">Cell membrane</keyword>
<reference evidence="10" key="1">
    <citation type="submission" date="2018-11" db="EMBL/GenBank/DDBJ databases">
        <title>Complete genome sequence of Paenibacillus sp. ML311-T8.</title>
        <authorList>
            <person name="Nam Y.-D."/>
            <person name="Kang J."/>
            <person name="Chung W.-H."/>
            <person name="Park Y.S."/>
        </authorList>
    </citation>
    <scope>NUCLEOTIDE SEQUENCE [LARGE SCALE GENOMIC DNA]</scope>
    <source>
        <strain evidence="10">ML311-T8</strain>
    </source>
</reference>
<dbReference type="InterPro" id="IPR035906">
    <property type="entry name" value="MetI-like_sf"/>
</dbReference>
<accession>A0A6B8RGT2</accession>
<protein>
    <submittedName>
        <fullName evidence="9">Sugar ABC transporter permease</fullName>
    </submittedName>
</protein>
<dbReference type="SUPFAM" id="SSF161098">
    <property type="entry name" value="MetI-like"/>
    <property type="match status" value="1"/>
</dbReference>
<evidence type="ECO:0000313" key="9">
    <source>
        <dbReference type="EMBL" id="QGQ95147.1"/>
    </source>
</evidence>
<dbReference type="KEGG" id="ppsc:EHS13_09745"/>
<dbReference type="InterPro" id="IPR000515">
    <property type="entry name" value="MetI-like"/>
</dbReference>
<dbReference type="Pfam" id="PF00528">
    <property type="entry name" value="BPD_transp_1"/>
    <property type="match status" value="1"/>
</dbReference>
<gene>
    <name evidence="9" type="ORF">EHS13_09745</name>
</gene>
<feature type="domain" description="ABC transmembrane type-1" evidence="8">
    <location>
        <begin position="89"/>
        <end position="304"/>
    </location>
</feature>
<evidence type="ECO:0000313" key="10">
    <source>
        <dbReference type="Proteomes" id="UP000426246"/>
    </source>
</evidence>
<dbReference type="OrthoDB" id="9785836at2"/>
<proteinExistence type="inferred from homology"/>
<dbReference type="Proteomes" id="UP000426246">
    <property type="component" value="Chromosome"/>
</dbReference>
<evidence type="ECO:0000256" key="5">
    <source>
        <dbReference type="ARBA" id="ARBA00022989"/>
    </source>
</evidence>
<keyword evidence="10" id="KW-1185">Reference proteome</keyword>
<keyword evidence="6 7" id="KW-0472">Membrane</keyword>
<feature type="transmembrane region" description="Helical" evidence="7">
    <location>
        <begin position="230"/>
        <end position="251"/>
    </location>
</feature>
<organism evidence="9 10">
    <name type="scientific">Paenibacillus psychroresistens</name>
    <dbReference type="NCBI Taxonomy" id="1778678"/>
    <lineage>
        <taxon>Bacteria</taxon>
        <taxon>Bacillati</taxon>
        <taxon>Bacillota</taxon>
        <taxon>Bacilli</taxon>
        <taxon>Bacillales</taxon>
        <taxon>Paenibacillaceae</taxon>
        <taxon>Paenibacillus</taxon>
    </lineage>
</organism>
<feature type="transmembrane region" description="Helical" evidence="7">
    <location>
        <begin position="126"/>
        <end position="149"/>
    </location>
</feature>
<comment type="similarity">
    <text evidence="7">Belongs to the binding-protein-dependent transport system permease family.</text>
</comment>
<name>A0A6B8RGT2_9BACL</name>
<feature type="transmembrane region" description="Helical" evidence="7">
    <location>
        <begin position="283"/>
        <end position="304"/>
    </location>
</feature>
<evidence type="ECO:0000259" key="8">
    <source>
        <dbReference type="PROSITE" id="PS50928"/>
    </source>
</evidence>
<evidence type="ECO:0000256" key="4">
    <source>
        <dbReference type="ARBA" id="ARBA00022692"/>
    </source>
</evidence>
<evidence type="ECO:0000256" key="3">
    <source>
        <dbReference type="ARBA" id="ARBA00022475"/>
    </source>
</evidence>
<dbReference type="CDD" id="cd06261">
    <property type="entry name" value="TM_PBP2"/>
    <property type="match status" value="1"/>
</dbReference>
<keyword evidence="5 7" id="KW-1133">Transmembrane helix</keyword>
<dbReference type="Gene3D" id="1.10.3720.10">
    <property type="entry name" value="MetI-like"/>
    <property type="match status" value="1"/>
</dbReference>
<comment type="subcellular location">
    <subcellularLocation>
        <location evidence="1 7">Cell membrane</location>
        <topology evidence="1 7">Multi-pass membrane protein</topology>
    </subcellularLocation>
</comment>
<dbReference type="PANTHER" id="PTHR43227:SF11">
    <property type="entry name" value="BLL4140 PROTEIN"/>
    <property type="match status" value="1"/>
</dbReference>
<evidence type="ECO:0000256" key="1">
    <source>
        <dbReference type="ARBA" id="ARBA00004651"/>
    </source>
</evidence>
<keyword evidence="4 7" id="KW-0812">Transmembrane</keyword>
<feature type="transmembrane region" description="Helical" evidence="7">
    <location>
        <begin position="30"/>
        <end position="56"/>
    </location>
</feature>
<keyword evidence="2 7" id="KW-0813">Transport</keyword>
<feature type="transmembrane region" description="Helical" evidence="7">
    <location>
        <begin position="93"/>
        <end position="114"/>
    </location>
</feature>
<evidence type="ECO:0000256" key="7">
    <source>
        <dbReference type="RuleBase" id="RU363032"/>
    </source>
</evidence>